<keyword evidence="3" id="KW-1185">Reference proteome</keyword>
<organism evidence="2 3">
    <name type="scientific">Peteryoungia algae</name>
    <dbReference type="NCBI Taxonomy" id="2919917"/>
    <lineage>
        <taxon>Bacteria</taxon>
        <taxon>Pseudomonadati</taxon>
        <taxon>Pseudomonadota</taxon>
        <taxon>Alphaproteobacteria</taxon>
        <taxon>Hyphomicrobiales</taxon>
        <taxon>Rhizobiaceae</taxon>
        <taxon>Peteryoungia</taxon>
    </lineage>
</organism>
<feature type="chain" id="PRO_5045051545" evidence="1">
    <location>
        <begin position="21"/>
        <end position="195"/>
    </location>
</feature>
<reference evidence="2 3" key="1">
    <citation type="submission" date="2022-03" db="EMBL/GenBank/DDBJ databases">
        <title>Rhizobium SSM4.3 sp. nov., isolated from Sediment (Gouqi Island).</title>
        <authorList>
            <person name="Chen G."/>
        </authorList>
    </citation>
    <scope>NUCLEOTIDE SEQUENCE [LARGE SCALE GENOMIC DNA]</scope>
    <source>
        <strain evidence="2 3">SSM4.3</strain>
        <plasmid evidence="2">unnamed</plasmid>
    </source>
</reference>
<proteinExistence type="predicted"/>
<evidence type="ECO:0000313" key="2">
    <source>
        <dbReference type="EMBL" id="MCJ8240716.1"/>
    </source>
</evidence>
<dbReference type="EMBL" id="JALAYX010000007">
    <property type="protein sequence ID" value="MCJ8240716.1"/>
    <property type="molecule type" value="Genomic_DNA"/>
</dbReference>
<dbReference type="RefSeq" id="WP_245138025.1">
    <property type="nucleotide sequence ID" value="NZ_CP128477.1"/>
</dbReference>
<feature type="signal peptide" evidence="1">
    <location>
        <begin position="1"/>
        <end position="20"/>
    </location>
</feature>
<keyword evidence="2" id="KW-0614">Plasmid</keyword>
<protein>
    <submittedName>
        <fullName evidence="2">Nitrous oxide reductase accessory protein NosL</fullName>
    </submittedName>
</protein>
<evidence type="ECO:0000256" key="1">
    <source>
        <dbReference type="SAM" id="SignalP"/>
    </source>
</evidence>
<dbReference type="PANTHER" id="PTHR41247:SF1">
    <property type="entry name" value="HTH-TYPE TRANSCRIPTIONAL REPRESSOR YCNK"/>
    <property type="match status" value="1"/>
</dbReference>
<dbReference type="Gene3D" id="3.30.70.2050">
    <property type="match status" value="1"/>
</dbReference>
<name>A0ABT0D5P1_9HYPH</name>
<evidence type="ECO:0000313" key="3">
    <source>
        <dbReference type="Proteomes" id="UP001522662"/>
    </source>
</evidence>
<geneLocation type="plasmid" evidence="2">
    <name>unnamed</name>
</geneLocation>
<dbReference type="PANTHER" id="PTHR41247">
    <property type="entry name" value="HTH-TYPE TRANSCRIPTIONAL REPRESSOR YCNK"/>
    <property type="match status" value="1"/>
</dbReference>
<dbReference type="Proteomes" id="UP001522662">
    <property type="component" value="Unassembled WGS sequence"/>
</dbReference>
<accession>A0ABT0D5P1</accession>
<gene>
    <name evidence="2" type="ORF">MKJ03_20475</name>
</gene>
<sequence>MRLPLHALLIAGLLALLAGCQEKVTQDTTPKDMTAETLGHYCQMNLLEHAGPKGQVFLEGMPAPLFFSQVRDAIAYLRGPEQMAPILAVYVNDMGATGATWDQPGYGNWIAIDKALFVVGSARQGGMGAPETVPFSSRQQAEEFARVEGGRVLSLAEITDDMVLAPVEDFVDPNPQDDNTDFQNRLRALSNKAGG</sequence>
<dbReference type="InterPro" id="IPR008719">
    <property type="entry name" value="N2O_reductase_NosL"/>
</dbReference>
<dbReference type="Gene3D" id="3.30.70.2060">
    <property type="match status" value="1"/>
</dbReference>
<dbReference type="PROSITE" id="PS51257">
    <property type="entry name" value="PROKAR_LIPOPROTEIN"/>
    <property type="match status" value="1"/>
</dbReference>
<comment type="caution">
    <text evidence="2">The sequence shown here is derived from an EMBL/GenBank/DDBJ whole genome shotgun (WGS) entry which is preliminary data.</text>
</comment>
<dbReference type="Pfam" id="PF05573">
    <property type="entry name" value="NosL"/>
    <property type="match status" value="1"/>
</dbReference>
<dbReference type="SUPFAM" id="SSF160387">
    <property type="entry name" value="NosL/MerB-like"/>
    <property type="match status" value="1"/>
</dbReference>
<keyword evidence="1" id="KW-0732">Signal</keyword>